<dbReference type="GO" id="GO:1990112">
    <property type="term" value="C:RQC complex"/>
    <property type="evidence" value="ECO:0007669"/>
    <property type="project" value="TreeGrafter"/>
</dbReference>
<keyword evidence="8" id="KW-1185">Reference proteome</keyword>
<dbReference type="GO" id="GO:0019843">
    <property type="term" value="F:rRNA binding"/>
    <property type="evidence" value="ECO:0007669"/>
    <property type="project" value="UniProtKB-UniRule"/>
</dbReference>
<dbReference type="GO" id="GO:0043023">
    <property type="term" value="F:ribosomal large subunit binding"/>
    <property type="evidence" value="ECO:0007669"/>
    <property type="project" value="UniProtKB-UniRule"/>
</dbReference>
<comment type="subunit">
    <text evidence="5">Associates with stalled 50S ribosomal subunits. Binds to RqcP.</text>
</comment>
<feature type="domain" description="NFACT RNA-binding" evidence="6">
    <location>
        <begin position="465"/>
        <end position="555"/>
    </location>
</feature>
<dbReference type="OrthoDB" id="9766163at2"/>
<keyword evidence="2 5" id="KW-0699">rRNA-binding</keyword>
<dbReference type="HAMAP" id="MF_00844_B">
    <property type="entry name" value="RqcH_B"/>
    <property type="match status" value="1"/>
</dbReference>
<evidence type="ECO:0000256" key="4">
    <source>
        <dbReference type="ARBA" id="ARBA00022917"/>
    </source>
</evidence>
<dbReference type="InterPro" id="IPR008532">
    <property type="entry name" value="NFACT_RNA-bd"/>
</dbReference>
<keyword evidence="4 5" id="KW-0648">Protein biosynthesis</keyword>
<dbReference type="Pfam" id="PF05833">
    <property type="entry name" value="NFACT_N"/>
    <property type="match status" value="1"/>
</dbReference>
<dbReference type="PANTHER" id="PTHR15239">
    <property type="entry name" value="NUCLEAR EXPORT MEDIATOR FACTOR NEMF"/>
    <property type="match status" value="1"/>
</dbReference>
<protein>
    <recommendedName>
        <fullName evidence="5">Rqc2 homolog RqcH</fullName>
        <shortName evidence="5">RqcH</shortName>
    </recommendedName>
</protein>
<evidence type="ECO:0000313" key="8">
    <source>
        <dbReference type="Proteomes" id="UP000301475"/>
    </source>
</evidence>
<organism evidence="7 8">
    <name type="scientific">Ruminococcus bovis</name>
    <dbReference type="NCBI Taxonomy" id="2564099"/>
    <lineage>
        <taxon>Bacteria</taxon>
        <taxon>Bacillati</taxon>
        <taxon>Bacillota</taxon>
        <taxon>Clostridia</taxon>
        <taxon>Eubacteriales</taxon>
        <taxon>Oscillospiraceae</taxon>
        <taxon>Ruminococcus</taxon>
    </lineage>
</organism>
<dbReference type="AlphaFoldDB" id="A0A4P8XTX6"/>
<comment type="function">
    <text evidence="5">Key component of the ribosome quality control system (RQC), a ribosome-associated complex that mediates the extraction of incompletely synthesized nascent chains from stalled ribosomes and their subsequent degradation. RqcH recruits Ala-charged tRNA, and with RqcP directs the elongation of stalled nascent chains on 50S ribosomal subunits, leading to non-templated C-terminal alanine extensions (Ala tail). The Ala tail promotes nascent chain degradation. May add between 1 and at least 8 Ala residues. Binds to stalled 50S ribosomal subunits.</text>
</comment>
<evidence type="ECO:0000313" key="7">
    <source>
        <dbReference type="EMBL" id="QCT06456.1"/>
    </source>
</evidence>
<sequence>MAFDGVMMHYVKEEIKSVALDARVSQIHQPNRDELVIALRTKNGNKKLLVSSRANSPRICFTEHSIENPATPPMLCMLLRKRLGGAKLVDVRQIELERIMFLDFIATNELGDKVKLTLCVEIMGKYSNIILIDENDNIVDALKRVDFTMSTQRLVLPNIKYELPPKQDKLCILECSGRDIVEKAINTPAEMRLSKALLSAMQGVSPIITRELEYMVGVDSNRELTVIDKLKLIEKVDKLKEYIVSGEKSPTMMIKPEGKPFDIAFMDIMQYGEMASKKRFLDFSTLLDSFYYERDKAERMKVKGQDLLRLCSNIQDKLCRKIAVQEKELKDSLNRDKLRKKGDLLQANMYKMVRGQSFIDVEDYYDNNKIVRIKLSPTLNPSQNVQKYYKDYRRAKTREEMLTVQIAKAKAELQYISAVQESLGRAESERELTEIRQELVDEGYLKNRNPKGRNKALKLLPPKEYTSSDGFTIYVGRNNKQNDKLTLKTARNYDMWLHTKDIPGSHVIIVSDNREITDTAILEAASLAAYNSKAKESDNVPVDYTIVKNVSKPSGAKPGMVIYVNNKTVYVTPKESI</sequence>
<dbReference type="GO" id="GO:0000049">
    <property type="term" value="F:tRNA binding"/>
    <property type="evidence" value="ECO:0007669"/>
    <property type="project" value="UniProtKB-UniRule"/>
</dbReference>
<reference evidence="7 8" key="1">
    <citation type="submission" date="2019-04" db="EMBL/GenBank/DDBJ databases">
        <authorList>
            <person name="Embree M."/>
            <person name="Gaffney J.R."/>
        </authorList>
    </citation>
    <scope>NUCLEOTIDE SEQUENCE [LARGE SCALE GENOMIC DNA]</scope>
    <source>
        <strain evidence="7 8">JE7A12</strain>
    </source>
</reference>
<gene>
    <name evidence="5" type="primary">rqcH</name>
    <name evidence="7" type="ORF">E5Z56_03400</name>
</gene>
<dbReference type="Proteomes" id="UP000301475">
    <property type="component" value="Chromosome"/>
</dbReference>
<dbReference type="PANTHER" id="PTHR15239:SF6">
    <property type="entry name" value="RIBOSOME QUALITY CONTROL COMPLEX SUBUNIT NEMF"/>
    <property type="match status" value="1"/>
</dbReference>
<dbReference type="InterPro" id="IPR051608">
    <property type="entry name" value="RQC_Subunit_NEMF"/>
</dbReference>
<evidence type="ECO:0000256" key="5">
    <source>
        <dbReference type="HAMAP-Rule" id="MF_00844"/>
    </source>
</evidence>
<dbReference type="Gene3D" id="1.10.8.50">
    <property type="match status" value="1"/>
</dbReference>
<dbReference type="Pfam" id="PF05670">
    <property type="entry name" value="NFACT-R_1"/>
    <property type="match status" value="1"/>
</dbReference>
<dbReference type="GO" id="GO:0072344">
    <property type="term" value="P:rescue of stalled ribosome"/>
    <property type="evidence" value="ECO:0007669"/>
    <property type="project" value="UniProtKB-UniRule"/>
</dbReference>
<dbReference type="KEGG" id="ruj:E5Z56_03400"/>
<keyword evidence="1 5" id="KW-0820">tRNA-binding</keyword>
<evidence type="ECO:0000256" key="2">
    <source>
        <dbReference type="ARBA" id="ARBA00022730"/>
    </source>
</evidence>
<name>A0A4P8XTX6_9FIRM</name>
<accession>A0A4P8XTX6</accession>
<evidence type="ECO:0000256" key="3">
    <source>
        <dbReference type="ARBA" id="ARBA00022884"/>
    </source>
</evidence>
<dbReference type="FunFam" id="2.30.310.10:FF:000004">
    <property type="entry name" value="Fibronectin-binding protein A"/>
    <property type="match status" value="1"/>
</dbReference>
<evidence type="ECO:0000256" key="1">
    <source>
        <dbReference type="ARBA" id="ARBA00022555"/>
    </source>
</evidence>
<comment type="similarity">
    <text evidence="5">Belongs to the NEMF family.</text>
</comment>
<proteinExistence type="inferred from homology"/>
<dbReference type="Gene3D" id="2.30.310.10">
    <property type="entry name" value="ibrinogen binding protein from staphylococcus aureus domain"/>
    <property type="match status" value="1"/>
</dbReference>
<dbReference type="InterPro" id="IPR043682">
    <property type="entry name" value="RqcH_bacterial"/>
</dbReference>
<dbReference type="EMBL" id="CP039381">
    <property type="protein sequence ID" value="QCT06456.1"/>
    <property type="molecule type" value="Genomic_DNA"/>
</dbReference>
<keyword evidence="3 5" id="KW-0694">RNA-binding</keyword>
<dbReference type="RefSeq" id="WP_138156529.1">
    <property type="nucleotide sequence ID" value="NZ_CP039381.1"/>
</dbReference>
<evidence type="ECO:0000259" key="6">
    <source>
        <dbReference type="Pfam" id="PF05670"/>
    </source>
</evidence>